<feature type="transmembrane region" description="Helical" evidence="1">
    <location>
        <begin position="35"/>
        <end position="56"/>
    </location>
</feature>
<dbReference type="NCBIfam" id="TIGR04086">
    <property type="entry name" value="TIGR04086_membr"/>
    <property type="match status" value="1"/>
</dbReference>
<feature type="transmembrane region" description="Helical" evidence="1">
    <location>
        <begin position="95"/>
        <end position="119"/>
    </location>
</feature>
<dbReference type="Pfam" id="PF12670">
    <property type="entry name" value="DUF3792"/>
    <property type="match status" value="1"/>
</dbReference>
<protein>
    <submittedName>
        <fullName evidence="2">TIGR04086 family membrane protein</fullName>
    </submittedName>
</protein>
<dbReference type="InterPro" id="IPR023804">
    <property type="entry name" value="DUF3792_TM"/>
</dbReference>
<accession>A0A9D1DRS4</accession>
<keyword evidence="1" id="KW-0472">Membrane</keyword>
<comment type="caution">
    <text evidence="2">The sequence shown here is derived from an EMBL/GenBank/DDBJ whole genome shotgun (WGS) entry which is preliminary data.</text>
</comment>
<proteinExistence type="predicted"/>
<sequence>MRIDKSRYACEGDSCMRKVRKETAVSPVLQFLRPVVAGAFLGAVICTLLLVGAALIMSSSGKLPQSAIPMITLAVSGVSSLAGGFLAAKLSKARGLLFGACTGLLLFFMEFLAGLSILGGDAAPAVLTKCLVMVLAGAIGGLIAVMNQKG</sequence>
<dbReference type="Proteomes" id="UP000886785">
    <property type="component" value="Unassembled WGS sequence"/>
</dbReference>
<dbReference type="AlphaFoldDB" id="A0A9D1DRS4"/>
<gene>
    <name evidence="2" type="ORF">IAA54_09055</name>
</gene>
<feature type="transmembrane region" description="Helical" evidence="1">
    <location>
        <begin position="68"/>
        <end position="88"/>
    </location>
</feature>
<feature type="transmembrane region" description="Helical" evidence="1">
    <location>
        <begin position="125"/>
        <end position="145"/>
    </location>
</feature>
<reference evidence="2" key="1">
    <citation type="submission" date="2020-10" db="EMBL/GenBank/DDBJ databases">
        <authorList>
            <person name="Gilroy R."/>
        </authorList>
    </citation>
    <scope>NUCLEOTIDE SEQUENCE</scope>
    <source>
        <strain evidence="2">ChiSjej1B19-7085</strain>
    </source>
</reference>
<evidence type="ECO:0000313" key="3">
    <source>
        <dbReference type="Proteomes" id="UP000886785"/>
    </source>
</evidence>
<evidence type="ECO:0000313" key="2">
    <source>
        <dbReference type="EMBL" id="HIR57807.1"/>
    </source>
</evidence>
<keyword evidence="1" id="KW-1133">Transmembrane helix</keyword>
<reference evidence="2" key="2">
    <citation type="journal article" date="2021" name="PeerJ">
        <title>Extensive microbial diversity within the chicken gut microbiome revealed by metagenomics and culture.</title>
        <authorList>
            <person name="Gilroy R."/>
            <person name="Ravi A."/>
            <person name="Getino M."/>
            <person name="Pursley I."/>
            <person name="Horton D.L."/>
            <person name="Alikhan N.F."/>
            <person name="Baker D."/>
            <person name="Gharbi K."/>
            <person name="Hall N."/>
            <person name="Watson M."/>
            <person name="Adriaenssens E.M."/>
            <person name="Foster-Nyarko E."/>
            <person name="Jarju S."/>
            <person name="Secka A."/>
            <person name="Antonio M."/>
            <person name="Oren A."/>
            <person name="Chaudhuri R.R."/>
            <person name="La Ragione R."/>
            <person name="Hildebrand F."/>
            <person name="Pallen M.J."/>
        </authorList>
    </citation>
    <scope>NUCLEOTIDE SEQUENCE</scope>
    <source>
        <strain evidence="2">ChiSjej1B19-7085</strain>
    </source>
</reference>
<keyword evidence="1" id="KW-0812">Transmembrane</keyword>
<name>A0A9D1DRS4_9FIRM</name>
<dbReference type="EMBL" id="DVHF01000106">
    <property type="protein sequence ID" value="HIR57807.1"/>
    <property type="molecule type" value="Genomic_DNA"/>
</dbReference>
<organism evidence="2 3">
    <name type="scientific">Candidatus Gallacutalibacter pullicola</name>
    <dbReference type="NCBI Taxonomy" id="2840830"/>
    <lineage>
        <taxon>Bacteria</taxon>
        <taxon>Bacillati</taxon>
        <taxon>Bacillota</taxon>
        <taxon>Clostridia</taxon>
        <taxon>Eubacteriales</taxon>
        <taxon>Candidatus Gallacutalibacter</taxon>
    </lineage>
</organism>
<evidence type="ECO:0000256" key="1">
    <source>
        <dbReference type="SAM" id="Phobius"/>
    </source>
</evidence>